<keyword evidence="2" id="KW-1185">Reference proteome</keyword>
<evidence type="ECO:0000313" key="2">
    <source>
        <dbReference type="Proteomes" id="UP001163321"/>
    </source>
</evidence>
<dbReference type="EMBL" id="CM047587">
    <property type="protein sequence ID" value="KAI9906931.1"/>
    <property type="molecule type" value="Genomic_DNA"/>
</dbReference>
<organism evidence="1 2">
    <name type="scientific">Peronosclerospora sorghi</name>
    <dbReference type="NCBI Taxonomy" id="230839"/>
    <lineage>
        <taxon>Eukaryota</taxon>
        <taxon>Sar</taxon>
        <taxon>Stramenopiles</taxon>
        <taxon>Oomycota</taxon>
        <taxon>Peronosporomycetes</taxon>
        <taxon>Peronosporales</taxon>
        <taxon>Peronosporaceae</taxon>
        <taxon>Peronosclerospora</taxon>
    </lineage>
</organism>
<name>A0ACC0VMC9_9STRA</name>
<comment type="caution">
    <text evidence="1">The sequence shown here is derived from an EMBL/GenBank/DDBJ whole genome shotgun (WGS) entry which is preliminary data.</text>
</comment>
<reference evidence="1 2" key="1">
    <citation type="journal article" date="2022" name="bioRxiv">
        <title>The genome of the oomycete Peronosclerospora sorghi, a cosmopolitan pathogen of maize and sorghum, is inflated with dispersed pseudogenes.</title>
        <authorList>
            <person name="Fletcher K."/>
            <person name="Martin F."/>
            <person name="Isakeit T."/>
            <person name="Cavanaugh K."/>
            <person name="Magill C."/>
            <person name="Michelmore R."/>
        </authorList>
    </citation>
    <scope>NUCLEOTIDE SEQUENCE [LARGE SCALE GENOMIC DNA]</scope>
    <source>
        <strain evidence="1">P6</strain>
    </source>
</reference>
<dbReference type="Proteomes" id="UP001163321">
    <property type="component" value="Chromosome 8"/>
</dbReference>
<gene>
    <name evidence="1" type="ORF">PsorP6_016557</name>
</gene>
<proteinExistence type="predicted"/>
<accession>A0ACC0VMC9</accession>
<protein>
    <submittedName>
        <fullName evidence="1">Uncharacterized protein</fullName>
    </submittedName>
</protein>
<evidence type="ECO:0000313" key="1">
    <source>
        <dbReference type="EMBL" id="KAI9906931.1"/>
    </source>
</evidence>
<sequence>MLVGASMSSGTGATMGAKLAVIRNKSIKFYAASMGSNCFLLSSTYIGKLLTLLIVTQLVVTGEVIKGLDHWSSCWDNRGGILRWLGREKWFFFSLIYRVCRSGGPFRGLHGATDGEAVGEAVGFGREQFHTWRLSKGVQRYQSKYGEAPAIDNPTTALLVESQGPPQKLAFPSLLPKSIKISDEEIERRIVIRMDELRKEIQEVATLDSNDRVK</sequence>